<gene>
    <name evidence="3" type="ORF">ACJIZ3_014492</name>
</gene>
<evidence type="ECO:0000259" key="2">
    <source>
        <dbReference type="PROSITE" id="PS51644"/>
    </source>
</evidence>
<feature type="compositionally biased region" description="Basic and acidic residues" evidence="1">
    <location>
        <begin position="270"/>
        <end position="280"/>
    </location>
</feature>
<name>A0ABD3RKI4_9LAMI</name>
<dbReference type="InterPro" id="IPR041966">
    <property type="entry name" value="LOTUS-like"/>
</dbReference>
<dbReference type="Proteomes" id="UP001634393">
    <property type="component" value="Unassembled WGS sequence"/>
</dbReference>
<keyword evidence="4" id="KW-1185">Reference proteome</keyword>
<dbReference type="PROSITE" id="PS51644">
    <property type="entry name" value="HTH_OST"/>
    <property type="match status" value="1"/>
</dbReference>
<feature type="compositionally biased region" description="Basic and acidic residues" evidence="1">
    <location>
        <begin position="238"/>
        <end position="247"/>
    </location>
</feature>
<proteinExistence type="predicted"/>
<protein>
    <recommendedName>
        <fullName evidence="2">HTH OST-type domain-containing protein</fullName>
    </recommendedName>
</protein>
<dbReference type="AlphaFoldDB" id="A0ABD3RKI4"/>
<dbReference type="Gene3D" id="3.30.420.610">
    <property type="entry name" value="LOTUS domain-like"/>
    <property type="match status" value="1"/>
</dbReference>
<dbReference type="EMBL" id="JBJXBP010000008">
    <property type="protein sequence ID" value="KAL3813224.1"/>
    <property type="molecule type" value="Genomic_DNA"/>
</dbReference>
<sequence length="880" mass="99601">MKPISSRPIFTLSYFTKNSHNFSFFSTVSNYSQRLNQEESRSVRVSVWWDFENCNLPISVNVFRVSQCITNAIRANGIKGPIQITAFADVMQISRTNQEALSSTGISLTHVPSGGKNSADRSLLLDLMYWVSQNPPPAHIVLISGDRDFAGILHRLRMNNYNIFLASPDSASSALCSAATIMWQWSSLLKGENLSGKFFNQPPDGFYNSWYGLPQASIEDPFAINVNEKSIAARVPETKLKSQEKTNESSPSVNIQEVKLKANTPKVNAQKKEQKKEKVNESSPATNMDKIKVKVCEPKKGEKLKESTPKLNMQEIGKNVEFQEQQKKDEVVSPSEIKDFSVKNENQLVAKNELEKGEKLKESTPKLNMQEIQGQGKNVEFQEQQKKDEVVSPSEIKDFSEKNENRLVVKNEHTGIFRRIWMKLFGSVDTNSAEKNCHKLDEISNNIEETNVKSIQSAEIMVPALFSPSSHEALILGKMNRNPDIVITSEDSSFFNRIMSRFKIWSSPQSDDKREKNCEKVDVMKITSKQIELFSKDSFWKELESFIDTSQGSALILQSRTRKHLAQNLRRKGPSTLRFLLLNNLLHLIDMLISDKKWVEECDSKTSPFKLTRLVKKDPCNNNTPLSSNGLSNVFLNKQPNLEEALCQARNEGSSIKRKSEILNDCHKLVDHIVKNYPEGFNMGEFRRLFIDRYGYALDLQKIGCDKLANLLQIMPGAKIEDGMIFPAESFKNIQESVSSHNIDSWDELGLVYSFGHDKEETGSGFPKKGQKEITKPDNEPLHDSNLSDSDEDDSSSSSSIRSRNKFESTKRGSDSSLIQILDSWYQENDSNQKEEPVSAPSSVNPTRKQKPVKSYTFVTEQSVDSMKKSGERLSEKVLS</sequence>
<dbReference type="PANTHER" id="PTHR14379">
    <property type="entry name" value="LIMKAIN B LKAP"/>
    <property type="match status" value="1"/>
</dbReference>
<feature type="compositionally biased region" description="Basic and acidic residues" evidence="1">
    <location>
        <begin position="770"/>
        <end position="783"/>
    </location>
</feature>
<dbReference type="InterPro" id="IPR025605">
    <property type="entry name" value="OST-HTH/LOTUS_dom"/>
</dbReference>
<feature type="region of interest" description="Disordered" evidence="1">
    <location>
        <begin position="238"/>
        <end position="290"/>
    </location>
</feature>
<feature type="compositionally biased region" description="Basic and acidic residues" evidence="1">
    <location>
        <begin position="805"/>
        <end position="814"/>
    </location>
</feature>
<dbReference type="InterPro" id="IPR024768">
    <property type="entry name" value="Marf1"/>
</dbReference>
<feature type="region of interest" description="Disordered" evidence="1">
    <location>
        <begin position="760"/>
        <end position="880"/>
    </location>
</feature>
<organism evidence="3 4">
    <name type="scientific">Penstemon smallii</name>
    <dbReference type="NCBI Taxonomy" id="265156"/>
    <lineage>
        <taxon>Eukaryota</taxon>
        <taxon>Viridiplantae</taxon>
        <taxon>Streptophyta</taxon>
        <taxon>Embryophyta</taxon>
        <taxon>Tracheophyta</taxon>
        <taxon>Spermatophyta</taxon>
        <taxon>Magnoliopsida</taxon>
        <taxon>eudicotyledons</taxon>
        <taxon>Gunneridae</taxon>
        <taxon>Pentapetalae</taxon>
        <taxon>asterids</taxon>
        <taxon>lamiids</taxon>
        <taxon>Lamiales</taxon>
        <taxon>Plantaginaceae</taxon>
        <taxon>Cheloneae</taxon>
        <taxon>Penstemon</taxon>
    </lineage>
</organism>
<dbReference type="InterPro" id="IPR021139">
    <property type="entry name" value="NYN"/>
</dbReference>
<comment type="caution">
    <text evidence="3">The sequence shown here is derived from an EMBL/GenBank/DDBJ whole genome shotgun (WGS) entry which is preliminary data.</text>
</comment>
<evidence type="ECO:0000313" key="3">
    <source>
        <dbReference type="EMBL" id="KAL3813224.1"/>
    </source>
</evidence>
<dbReference type="PANTHER" id="PTHR14379:SF6">
    <property type="entry name" value="EMB|CAB71880.1"/>
    <property type="match status" value="1"/>
</dbReference>
<dbReference type="CDD" id="cd10910">
    <property type="entry name" value="PIN_limkain_b1_N_like"/>
    <property type="match status" value="1"/>
</dbReference>
<dbReference type="Pfam" id="PF01936">
    <property type="entry name" value="NYN"/>
    <property type="match status" value="1"/>
</dbReference>
<feature type="compositionally biased region" description="Basic and acidic residues" evidence="1">
    <location>
        <begin position="866"/>
        <end position="880"/>
    </location>
</feature>
<evidence type="ECO:0000313" key="4">
    <source>
        <dbReference type="Proteomes" id="UP001634393"/>
    </source>
</evidence>
<dbReference type="CDD" id="cd08824">
    <property type="entry name" value="LOTUS"/>
    <property type="match status" value="1"/>
</dbReference>
<accession>A0ABD3RKI4</accession>
<reference evidence="3 4" key="1">
    <citation type="submission" date="2024-12" db="EMBL/GenBank/DDBJ databases">
        <title>The unique morphological basis and parallel evolutionary history of personate flowers in Penstemon.</title>
        <authorList>
            <person name="Depatie T.H."/>
            <person name="Wessinger C.A."/>
        </authorList>
    </citation>
    <scope>NUCLEOTIDE SEQUENCE [LARGE SCALE GENOMIC DNA]</scope>
    <source>
        <strain evidence="3">WTNN_2</strain>
        <tissue evidence="3">Leaf</tissue>
    </source>
</reference>
<evidence type="ECO:0000256" key="1">
    <source>
        <dbReference type="SAM" id="MobiDB-lite"/>
    </source>
</evidence>
<dbReference type="Gene3D" id="3.40.50.1010">
    <property type="entry name" value="5'-nuclease"/>
    <property type="match status" value="1"/>
</dbReference>
<feature type="domain" description="HTH OST-type" evidence="2">
    <location>
        <begin position="662"/>
        <end position="736"/>
    </location>
</feature>
<dbReference type="Pfam" id="PF12872">
    <property type="entry name" value="OST-HTH"/>
    <property type="match status" value="1"/>
</dbReference>